<keyword evidence="2" id="KW-1185">Reference proteome</keyword>
<dbReference type="SUPFAM" id="SSF51412">
    <property type="entry name" value="Inosine monophosphate dehydrogenase (IMPDH)"/>
    <property type="match status" value="1"/>
</dbReference>
<evidence type="ECO:0000313" key="2">
    <source>
        <dbReference type="Proteomes" id="UP000277766"/>
    </source>
</evidence>
<protein>
    <submittedName>
        <fullName evidence="1">Uncharacterized protein</fullName>
    </submittedName>
</protein>
<name>A0A3S0K4C2_9DEIO</name>
<evidence type="ECO:0000313" key="1">
    <source>
        <dbReference type="EMBL" id="RTR19415.1"/>
    </source>
</evidence>
<dbReference type="Gene3D" id="3.20.20.70">
    <property type="entry name" value="Aldolase class I"/>
    <property type="match status" value="1"/>
</dbReference>
<reference evidence="1 2" key="1">
    <citation type="submission" date="2018-12" db="EMBL/GenBank/DDBJ databases">
        <title>Deinococcus radiophilus ATCC 27603 genome sequencing and assembly.</title>
        <authorList>
            <person name="Maclea K.S."/>
            <person name="Maynard C.R."/>
        </authorList>
    </citation>
    <scope>NUCLEOTIDE SEQUENCE [LARGE SCALE GENOMIC DNA]</scope>
    <source>
        <strain evidence="1 2">ATCC 27603</strain>
    </source>
</reference>
<proteinExistence type="predicted"/>
<dbReference type="OrthoDB" id="9778912at2"/>
<dbReference type="EMBL" id="RXPE01000059">
    <property type="protein sequence ID" value="RTR19415.1"/>
    <property type="molecule type" value="Genomic_DNA"/>
</dbReference>
<dbReference type="AlphaFoldDB" id="A0A3S0K4C2"/>
<comment type="caution">
    <text evidence="1">The sequence shown here is derived from an EMBL/GenBank/DDBJ whole genome shotgun (WGS) entry which is preliminary data.</text>
</comment>
<dbReference type="Pfam" id="PF03060">
    <property type="entry name" value="NMO"/>
    <property type="match status" value="1"/>
</dbReference>
<gene>
    <name evidence="1" type="ORF">EJ104_13450</name>
</gene>
<organism evidence="1 2">
    <name type="scientific">Deinococcus radiophilus</name>
    <dbReference type="NCBI Taxonomy" id="32062"/>
    <lineage>
        <taxon>Bacteria</taxon>
        <taxon>Thermotogati</taxon>
        <taxon>Deinococcota</taxon>
        <taxon>Deinococci</taxon>
        <taxon>Deinococcales</taxon>
        <taxon>Deinococcaceae</taxon>
        <taxon>Deinococcus</taxon>
    </lineage>
</organism>
<sequence length="128" mass="13346">MGWEQAICAAPHWPRPFGGGCWPDPGTGQSAVDDRNQCARGAGCCCPPPRCPGGIGTRRRRPSGQLEDTRQLTLTLLQAVQTRTDVPLLASGGLMTPQDVQAVLQAGAVAAQCGTPFLLVHEASTSAP</sequence>
<accession>A0A3S0K4C2</accession>
<dbReference type="Proteomes" id="UP000277766">
    <property type="component" value="Unassembled WGS sequence"/>
</dbReference>
<dbReference type="InterPro" id="IPR013785">
    <property type="entry name" value="Aldolase_TIM"/>
</dbReference>